<name>A0A2A9MQV6_BESBE</name>
<evidence type="ECO:0000313" key="3">
    <source>
        <dbReference type="Proteomes" id="UP000224006"/>
    </source>
</evidence>
<accession>A0A2A9MQV6</accession>
<feature type="coiled-coil region" evidence="1">
    <location>
        <begin position="89"/>
        <end position="148"/>
    </location>
</feature>
<keyword evidence="1" id="KW-0175">Coiled coil</keyword>
<keyword evidence="3" id="KW-1185">Reference proteome</keyword>
<dbReference type="EMBL" id="NWUJ01000001">
    <property type="protein sequence ID" value="PFH38560.1"/>
    <property type="molecule type" value="Genomic_DNA"/>
</dbReference>
<evidence type="ECO:0000256" key="1">
    <source>
        <dbReference type="SAM" id="Coils"/>
    </source>
</evidence>
<dbReference type="AlphaFoldDB" id="A0A2A9MQV6"/>
<dbReference type="KEGG" id="bbes:BESB_009020"/>
<dbReference type="Proteomes" id="UP000224006">
    <property type="component" value="Chromosome I"/>
</dbReference>
<dbReference type="VEuPathDB" id="ToxoDB:BESB_009020"/>
<gene>
    <name evidence="2" type="ORF">BESB_009020</name>
</gene>
<comment type="caution">
    <text evidence="2">The sequence shown here is derived from an EMBL/GenBank/DDBJ whole genome shotgun (WGS) entry which is preliminary data.</text>
</comment>
<organism evidence="2 3">
    <name type="scientific">Besnoitia besnoiti</name>
    <name type="common">Apicomplexan protozoan</name>
    <dbReference type="NCBI Taxonomy" id="94643"/>
    <lineage>
        <taxon>Eukaryota</taxon>
        <taxon>Sar</taxon>
        <taxon>Alveolata</taxon>
        <taxon>Apicomplexa</taxon>
        <taxon>Conoidasida</taxon>
        <taxon>Coccidia</taxon>
        <taxon>Eucoccidiorida</taxon>
        <taxon>Eimeriorina</taxon>
        <taxon>Sarcocystidae</taxon>
        <taxon>Besnoitia</taxon>
    </lineage>
</organism>
<dbReference type="RefSeq" id="XP_029222569.1">
    <property type="nucleotide sequence ID" value="XM_029359656.1"/>
</dbReference>
<dbReference type="GeneID" id="40305964"/>
<sequence length="212" mass="23217">MSAAVDAQVVPLGGQRVPEGMEDHADWRNLPVVDKSSEPGNLGAAYVKVMQLRSELGEIKKLITAVAPAVKSLIFEKDAGNEEQASAFQQQMEDQLQAIEKRVETVGNQLPAEAVEGAAADRAEGWLSEATEEKVEIQTEKAAQLARDVVKDSAELCRTCLDGSSPSAKDRFGDFNLKLNTYTRKLFSEQGKLMDVMKTIRKEKNQQAQPAQ</sequence>
<evidence type="ECO:0000313" key="2">
    <source>
        <dbReference type="EMBL" id="PFH38560.1"/>
    </source>
</evidence>
<proteinExistence type="predicted"/>
<dbReference type="OrthoDB" id="329131at2759"/>
<protein>
    <submittedName>
        <fullName evidence="2">Uncharacterized protein</fullName>
    </submittedName>
</protein>
<reference evidence="2 3" key="1">
    <citation type="submission" date="2017-09" db="EMBL/GenBank/DDBJ databases">
        <title>Genome sequencing of Besnoitia besnoiti strain Bb-Ger1.</title>
        <authorList>
            <person name="Schares G."/>
            <person name="Venepally P."/>
            <person name="Lorenzi H.A."/>
        </authorList>
    </citation>
    <scope>NUCLEOTIDE SEQUENCE [LARGE SCALE GENOMIC DNA]</scope>
    <source>
        <strain evidence="2 3">Bb-Ger1</strain>
    </source>
</reference>